<dbReference type="AlphaFoldDB" id="A0A5C6B9X6"/>
<protein>
    <recommendedName>
        <fullName evidence="5">DUF5666 domain-containing protein</fullName>
    </recommendedName>
</protein>
<name>A0A5C6B9X6_9BACT</name>
<keyword evidence="2" id="KW-1133">Transmembrane helix</keyword>
<sequence length="374" mass="40488">MASLLRTRTVAKSRCSALLERRREAEYNRGIAQSSRRRSLNSSIQRAQVDHCRASVSASNPFPPIGFLREPVVMNHSAEHPFATCCFGRNHATTLSGVVTVGFILAFALCVALSVKPVMAQEGVAGVEAVGDSIINFDAKLKGFQRGVLTVTREDGVDVMVMPPDDISTFQFIANAKMPFLQRGMMVRFSGSFGPTGAAITPIDKVQVFQPVPVAGMAHHTKDLFTPGVHPVDRNAPKKPVAVAKYNIVGNLMGINNAGVMMVQAGKTPLQVPLAQDVAFQIQFNNLNLAQEGDKVTVSGFYQPPDDTKVKADRVTITTDRIYGEPSDTKPVSRRKSRREPAADEKKEVAEASEKTNEKAGDTPAEEPAEKAAE</sequence>
<evidence type="ECO:0000256" key="1">
    <source>
        <dbReference type="SAM" id="MobiDB-lite"/>
    </source>
</evidence>
<feature type="region of interest" description="Disordered" evidence="1">
    <location>
        <begin position="320"/>
        <end position="374"/>
    </location>
</feature>
<evidence type="ECO:0000313" key="4">
    <source>
        <dbReference type="Proteomes" id="UP000320176"/>
    </source>
</evidence>
<evidence type="ECO:0000313" key="3">
    <source>
        <dbReference type="EMBL" id="TWU08527.1"/>
    </source>
</evidence>
<dbReference type="EMBL" id="SJPN01000001">
    <property type="protein sequence ID" value="TWU08527.1"/>
    <property type="molecule type" value="Genomic_DNA"/>
</dbReference>
<gene>
    <name evidence="3" type="ORF">Pla52n_11100</name>
</gene>
<keyword evidence="4" id="KW-1185">Reference proteome</keyword>
<keyword evidence="2" id="KW-0812">Transmembrane</keyword>
<feature type="compositionally biased region" description="Basic and acidic residues" evidence="1">
    <location>
        <begin position="339"/>
        <end position="361"/>
    </location>
</feature>
<evidence type="ECO:0008006" key="5">
    <source>
        <dbReference type="Google" id="ProtNLM"/>
    </source>
</evidence>
<feature type="transmembrane region" description="Helical" evidence="2">
    <location>
        <begin position="95"/>
        <end position="115"/>
    </location>
</feature>
<organism evidence="3 4">
    <name type="scientific">Stieleria varia</name>
    <dbReference type="NCBI Taxonomy" id="2528005"/>
    <lineage>
        <taxon>Bacteria</taxon>
        <taxon>Pseudomonadati</taxon>
        <taxon>Planctomycetota</taxon>
        <taxon>Planctomycetia</taxon>
        <taxon>Pirellulales</taxon>
        <taxon>Pirellulaceae</taxon>
        <taxon>Stieleria</taxon>
    </lineage>
</organism>
<proteinExistence type="predicted"/>
<accession>A0A5C6B9X6</accession>
<evidence type="ECO:0000256" key="2">
    <source>
        <dbReference type="SAM" id="Phobius"/>
    </source>
</evidence>
<dbReference type="Proteomes" id="UP000320176">
    <property type="component" value="Unassembled WGS sequence"/>
</dbReference>
<comment type="caution">
    <text evidence="3">The sequence shown here is derived from an EMBL/GenBank/DDBJ whole genome shotgun (WGS) entry which is preliminary data.</text>
</comment>
<keyword evidence="2" id="KW-0472">Membrane</keyword>
<reference evidence="3 4" key="1">
    <citation type="submission" date="2019-02" db="EMBL/GenBank/DDBJ databases">
        <title>Deep-cultivation of Planctomycetes and their phenomic and genomic characterization uncovers novel biology.</title>
        <authorList>
            <person name="Wiegand S."/>
            <person name="Jogler M."/>
            <person name="Boedeker C."/>
            <person name="Pinto D."/>
            <person name="Vollmers J."/>
            <person name="Rivas-Marin E."/>
            <person name="Kohn T."/>
            <person name="Peeters S.H."/>
            <person name="Heuer A."/>
            <person name="Rast P."/>
            <person name="Oberbeckmann S."/>
            <person name="Bunk B."/>
            <person name="Jeske O."/>
            <person name="Meyerdierks A."/>
            <person name="Storesund J.E."/>
            <person name="Kallscheuer N."/>
            <person name="Luecker S."/>
            <person name="Lage O.M."/>
            <person name="Pohl T."/>
            <person name="Merkel B.J."/>
            <person name="Hornburger P."/>
            <person name="Mueller R.-W."/>
            <person name="Bruemmer F."/>
            <person name="Labrenz M."/>
            <person name="Spormann A.M."/>
            <person name="Op Den Camp H."/>
            <person name="Overmann J."/>
            <person name="Amann R."/>
            <person name="Jetten M.S.M."/>
            <person name="Mascher T."/>
            <person name="Medema M.H."/>
            <person name="Devos D.P."/>
            <person name="Kaster A.-K."/>
            <person name="Ovreas L."/>
            <person name="Rohde M."/>
            <person name="Galperin M.Y."/>
            <person name="Jogler C."/>
        </authorList>
    </citation>
    <scope>NUCLEOTIDE SEQUENCE [LARGE SCALE GENOMIC DNA]</scope>
    <source>
        <strain evidence="3 4">Pla52n</strain>
    </source>
</reference>